<keyword evidence="1" id="KW-0378">Hydrolase</keyword>
<dbReference type="Pfam" id="PF01979">
    <property type="entry name" value="Amidohydro_1"/>
    <property type="match status" value="1"/>
</dbReference>
<dbReference type="InterPro" id="IPR006680">
    <property type="entry name" value="Amidohydro-rel"/>
</dbReference>
<protein>
    <recommendedName>
        <fullName evidence="2">Amidohydrolase-related domain-containing protein</fullName>
    </recommendedName>
</protein>
<accession>A0A382CGP9</accession>
<feature type="non-terminal residue" evidence="3">
    <location>
        <position position="410"/>
    </location>
</feature>
<evidence type="ECO:0000313" key="3">
    <source>
        <dbReference type="EMBL" id="SVB25358.1"/>
    </source>
</evidence>
<dbReference type="PANTHER" id="PTHR43794:SF11">
    <property type="entry name" value="AMIDOHYDROLASE-RELATED DOMAIN-CONTAINING PROTEIN"/>
    <property type="match status" value="1"/>
</dbReference>
<dbReference type="EMBL" id="UINC01034471">
    <property type="protein sequence ID" value="SVB25358.1"/>
    <property type="molecule type" value="Genomic_DNA"/>
</dbReference>
<dbReference type="InterPro" id="IPR011059">
    <property type="entry name" value="Metal-dep_hydrolase_composite"/>
</dbReference>
<dbReference type="InterPro" id="IPR050287">
    <property type="entry name" value="MTA/SAH_deaminase"/>
</dbReference>
<sequence length="410" mass="45064">MSDSIVYGKYVVTKVIDEDSAQVLYNSAIYQKNGIIVEIGTKEEILQRHPNTPIWGSENSLVIPGLINAHDHLGMSGIQLGIPYLPLELNGLARFGSRTLDPYLEHSYAACLMLESGTTSVQMMYTPGRGITPIDEITTGKVIRAYMDAGMRIVYAPNLQDQNSLVAGPRGGEVEFAGTLPENLKTEFSAFMNKGYWPVNELISASDDLFKKYHKSYDGRLTINTAPTNVHRCSDELIMGLKELSTKYSTSCHIHVLETIYQKHFALNEYGCSAVKHLSDLGFLGPDVVSGHSVWVTKDDIDLLASSNSMVCHNASSNLRVFSGIAPISAMLESGIEIAIGTDNMTINDDKDMFQELRLVLKLHRLPGVDFNPVTPYQVFQMGTQNGARALGIQNQVGTIEQGKLADLTI</sequence>
<dbReference type="PANTHER" id="PTHR43794">
    <property type="entry name" value="AMINOHYDROLASE SSNA-RELATED"/>
    <property type="match status" value="1"/>
</dbReference>
<dbReference type="Gene3D" id="3.20.20.140">
    <property type="entry name" value="Metal-dependent hydrolases"/>
    <property type="match status" value="1"/>
</dbReference>
<name>A0A382CGP9_9ZZZZ</name>
<proteinExistence type="predicted"/>
<dbReference type="Gene3D" id="2.30.40.10">
    <property type="entry name" value="Urease, subunit C, domain 1"/>
    <property type="match status" value="1"/>
</dbReference>
<evidence type="ECO:0000259" key="2">
    <source>
        <dbReference type="Pfam" id="PF01979"/>
    </source>
</evidence>
<dbReference type="InterPro" id="IPR032466">
    <property type="entry name" value="Metal_Hydrolase"/>
</dbReference>
<dbReference type="AlphaFoldDB" id="A0A382CGP9"/>
<dbReference type="SUPFAM" id="SSF51338">
    <property type="entry name" value="Composite domain of metallo-dependent hydrolases"/>
    <property type="match status" value="1"/>
</dbReference>
<organism evidence="3">
    <name type="scientific">marine metagenome</name>
    <dbReference type="NCBI Taxonomy" id="408172"/>
    <lineage>
        <taxon>unclassified sequences</taxon>
        <taxon>metagenomes</taxon>
        <taxon>ecological metagenomes</taxon>
    </lineage>
</organism>
<dbReference type="SUPFAM" id="SSF51556">
    <property type="entry name" value="Metallo-dependent hydrolases"/>
    <property type="match status" value="1"/>
</dbReference>
<feature type="domain" description="Amidohydrolase-related" evidence="2">
    <location>
        <begin position="61"/>
        <end position="410"/>
    </location>
</feature>
<evidence type="ECO:0000256" key="1">
    <source>
        <dbReference type="ARBA" id="ARBA00022801"/>
    </source>
</evidence>
<dbReference type="GO" id="GO:0016810">
    <property type="term" value="F:hydrolase activity, acting on carbon-nitrogen (but not peptide) bonds"/>
    <property type="evidence" value="ECO:0007669"/>
    <property type="project" value="InterPro"/>
</dbReference>
<reference evidence="3" key="1">
    <citation type="submission" date="2018-05" db="EMBL/GenBank/DDBJ databases">
        <authorList>
            <person name="Lanie J.A."/>
            <person name="Ng W.-L."/>
            <person name="Kazmierczak K.M."/>
            <person name="Andrzejewski T.M."/>
            <person name="Davidsen T.M."/>
            <person name="Wayne K.J."/>
            <person name="Tettelin H."/>
            <person name="Glass J.I."/>
            <person name="Rusch D."/>
            <person name="Podicherti R."/>
            <person name="Tsui H.-C.T."/>
            <person name="Winkler M.E."/>
        </authorList>
    </citation>
    <scope>NUCLEOTIDE SEQUENCE</scope>
</reference>
<gene>
    <name evidence="3" type="ORF">METZ01_LOCUS178212</name>
</gene>